<protein>
    <recommendedName>
        <fullName evidence="4">Peptidase M1 membrane alanine aminopeptidase domain-containing protein</fullName>
    </recommendedName>
</protein>
<sequence length="947" mass="110193">MIAFRIKEFVTYAGIGIIFFFCVQLHAQHTTIINATLDTSCHEITIQQEFKYNNTSKDTLEVLYFNDWANAYSSKKTALAKRFAEEYKKSLHLAKSSERGFSTILNAKDSKGNSLANKHTKSKDILLFMLNKPLAPDSTITLNIKYKVQLPPNKYTTFGFNDKGDYYLKDWYLTPATYNGKWNLYSNKNLEDLQTDIITTKLYFTTSKDLFLTTNLNKTNEYTVNSNRTTVIDGSNRTSAEIILSKEKRFITHVTPDLTVETDFTSQKYEEIYQGISINKVTKFIKENLGDFPHEKLLVSELDYKKNPLYGINQLPSFIVPYSEEFNYELKFLKTTLYNILYESIHLNPRKEKWITDAIVNYLMIAYVDEFYNGQKLLGKFSKIWGVRSFEISKYDFNDQYALLSMLTARKNLDQPLIASNDSLIKFNQQIANGYKSGLGLAYLSEYIGYDKVKNSIKDFYKNYNQKNVTTKDFEHILKKSTDTDIDWFFDEFIATNDKIDFKIKKIIKSEDSLQVVVKNKTSANLPVSLFGLKKDSVISKYWITDITGEKTITIPRNDEDKFVLNYDKKIPEYNQRDNWKSLKGFLASNKKLRLQFFKDAENPYYNQIFYNPEIRFNAYDGLTPSIKLHNSTLLDKPFTFSIAPAYATKENSLVGSGNFSIRDFKKNKNLFLSTYSLSYSTFHFQENSRYTKITPSFGLSWRPKNLRSNRSQSFLMRYVNVFRDFDENLVLDTEIEPDYSVLNARFRDTNNGLINYLSWFIDAQYAGNFSKLSFDLEYRKLFQNNRQLNVRFFAGKFISKSTDSNYFSFALDRPTDYLFDYAYLGRSASSGIYSQQIIIAEGGFKSKLENPFANDWLATTNVSTNIYRWIEAYGDAGYLKNSGSSARFVYDAGIRLNLVTDYFELFFPMYSNNGWEVSQPNYGEKIRFIVTLSPKSLTGLFTRKWF</sequence>
<accession>A0A1K1M7E5</accession>
<keyword evidence="1" id="KW-0472">Membrane</keyword>
<dbReference type="EMBL" id="FPIY01000001">
    <property type="protein sequence ID" value="SFW19053.1"/>
    <property type="molecule type" value="Genomic_DNA"/>
</dbReference>
<evidence type="ECO:0000256" key="1">
    <source>
        <dbReference type="SAM" id="Phobius"/>
    </source>
</evidence>
<gene>
    <name evidence="2" type="ORF">SAMN05660313_00391</name>
</gene>
<organism evidence="2 3">
    <name type="scientific">Cellulophaga fucicola</name>
    <dbReference type="NCBI Taxonomy" id="76595"/>
    <lineage>
        <taxon>Bacteria</taxon>
        <taxon>Pseudomonadati</taxon>
        <taxon>Bacteroidota</taxon>
        <taxon>Flavobacteriia</taxon>
        <taxon>Flavobacteriales</taxon>
        <taxon>Flavobacteriaceae</taxon>
        <taxon>Cellulophaga</taxon>
    </lineage>
</organism>
<dbReference type="AlphaFoldDB" id="A0A1K1M7E5"/>
<evidence type="ECO:0008006" key="4">
    <source>
        <dbReference type="Google" id="ProtNLM"/>
    </source>
</evidence>
<proteinExistence type="predicted"/>
<dbReference type="Gene3D" id="1.10.390.10">
    <property type="entry name" value="Neutral Protease Domain 2"/>
    <property type="match status" value="1"/>
</dbReference>
<dbReference type="SUPFAM" id="SSF55486">
    <property type="entry name" value="Metalloproteases ('zincins'), catalytic domain"/>
    <property type="match status" value="1"/>
</dbReference>
<dbReference type="InterPro" id="IPR027268">
    <property type="entry name" value="Peptidase_M4/M1_CTD_sf"/>
</dbReference>
<dbReference type="STRING" id="76595.SAMN05660313_00391"/>
<evidence type="ECO:0000313" key="2">
    <source>
        <dbReference type="EMBL" id="SFW19053.1"/>
    </source>
</evidence>
<keyword evidence="3" id="KW-1185">Reference proteome</keyword>
<dbReference type="OrthoDB" id="9813075at2"/>
<dbReference type="Proteomes" id="UP000183257">
    <property type="component" value="Unassembled WGS sequence"/>
</dbReference>
<evidence type="ECO:0000313" key="3">
    <source>
        <dbReference type="Proteomes" id="UP000183257"/>
    </source>
</evidence>
<keyword evidence="1" id="KW-1133">Transmembrane helix</keyword>
<keyword evidence="1" id="KW-0812">Transmembrane</keyword>
<name>A0A1K1M7E5_9FLAO</name>
<feature type="transmembrane region" description="Helical" evidence="1">
    <location>
        <begin position="9"/>
        <end position="27"/>
    </location>
</feature>
<reference evidence="3" key="1">
    <citation type="submission" date="2016-11" db="EMBL/GenBank/DDBJ databases">
        <authorList>
            <person name="Varghese N."/>
            <person name="Submissions S."/>
        </authorList>
    </citation>
    <scope>NUCLEOTIDE SEQUENCE [LARGE SCALE GENOMIC DNA]</scope>
    <source>
        <strain evidence="3">DSM 24786</strain>
    </source>
</reference>
<dbReference type="RefSeq" id="WP_072302067.1">
    <property type="nucleotide sequence ID" value="NZ_FPIY01000001.1"/>
</dbReference>